<feature type="transmembrane region" description="Helical" evidence="1">
    <location>
        <begin position="133"/>
        <end position="151"/>
    </location>
</feature>
<name>A0A4Y7T9H6_COPMI</name>
<reference evidence="3 4" key="1">
    <citation type="journal article" date="2019" name="Nat. Ecol. Evol.">
        <title>Megaphylogeny resolves global patterns of mushroom evolution.</title>
        <authorList>
            <person name="Varga T."/>
            <person name="Krizsan K."/>
            <person name="Foldi C."/>
            <person name="Dima B."/>
            <person name="Sanchez-Garcia M."/>
            <person name="Sanchez-Ramirez S."/>
            <person name="Szollosi G.J."/>
            <person name="Szarkandi J.G."/>
            <person name="Papp V."/>
            <person name="Albert L."/>
            <person name="Andreopoulos W."/>
            <person name="Angelini C."/>
            <person name="Antonin V."/>
            <person name="Barry K.W."/>
            <person name="Bougher N.L."/>
            <person name="Buchanan P."/>
            <person name="Buyck B."/>
            <person name="Bense V."/>
            <person name="Catcheside P."/>
            <person name="Chovatia M."/>
            <person name="Cooper J."/>
            <person name="Damon W."/>
            <person name="Desjardin D."/>
            <person name="Finy P."/>
            <person name="Geml J."/>
            <person name="Haridas S."/>
            <person name="Hughes K."/>
            <person name="Justo A."/>
            <person name="Karasinski D."/>
            <person name="Kautmanova I."/>
            <person name="Kiss B."/>
            <person name="Kocsube S."/>
            <person name="Kotiranta H."/>
            <person name="LaButti K.M."/>
            <person name="Lechner B.E."/>
            <person name="Liimatainen K."/>
            <person name="Lipzen A."/>
            <person name="Lukacs Z."/>
            <person name="Mihaltcheva S."/>
            <person name="Morgado L.N."/>
            <person name="Niskanen T."/>
            <person name="Noordeloos M.E."/>
            <person name="Ohm R.A."/>
            <person name="Ortiz-Santana B."/>
            <person name="Ovrebo C."/>
            <person name="Racz N."/>
            <person name="Riley R."/>
            <person name="Savchenko A."/>
            <person name="Shiryaev A."/>
            <person name="Soop K."/>
            <person name="Spirin V."/>
            <person name="Szebenyi C."/>
            <person name="Tomsovsky M."/>
            <person name="Tulloss R.E."/>
            <person name="Uehling J."/>
            <person name="Grigoriev I.V."/>
            <person name="Vagvolgyi C."/>
            <person name="Papp T."/>
            <person name="Martin F.M."/>
            <person name="Miettinen O."/>
            <person name="Hibbett D.S."/>
            <person name="Nagy L.G."/>
        </authorList>
    </citation>
    <scope>NUCLEOTIDE SEQUENCE [LARGE SCALE GENOMIC DNA]</scope>
    <source>
        <strain evidence="3 4">FP101781</strain>
    </source>
</reference>
<dbReference type="InterPro" id="IPR045340">
    <property type="entry name" value="DUF6533"/>
</dbReference>
<dbReference type="Proteomes" id="UP000298030">
    <property type="component" value="Unassembled WGS sequence"/>
</dbReference>
<keyword evidence="1" id="KW-0472">Membrane</keyword>
<feature type="domain" description="DUF6533" evidence="2">
    <location>
        <begin position="21"/>
        <end position="67"/>
    </location>
</feature>
<dbReference type="Pfam" id="PF20151">
    <property type="entry name" value="DUF6533"/>
    <property type="match status" value="1"/>
</dbReference>
<evidence type="ECO:0000313" key="3">
    <source>
        <dbReference type="EMBL" id="TEB30614.1"/>
    </source>
</evidence>
<accession>A0A4Y7T9H6</accession>
<evidence type="ECO:0000256" key="1">
    <source>
        <dbReference type="SAM" id="Phobius"/>
    </source>
</evidence>
<keyword evidence="1" id="KW-0812">Transmembrane</keyword>
<organism evidence="3 4">
    <name type="scientific">Coprinellus micaceus</name>
    <name type="common">Glistening ink-cap mushroom</name>
    <name type="synonym">Coprinus micaceus</name>
    <dbReference type="NCBI Taxonomy" id="71717"/>
    <lineage>
        <taxon>Eukaryota</taxon>
        <taxon>Fungi</taxon>
        <taxon>Dikarya</taxon>
        <taxon>Basidiomycota</taxon>
        <taxon>Agaricomycotina</taxon>
        <taxon>Agaricomycetes</taxon>
        <taxon>Agaricomycetidae</taxon>
        <taxon>Agaricales</taxon>
        <taxon>Agaricineae</taxon>
        <taxon>Psathyrellaceae</taxon>
        <taxon>Coprinellus</taxon>
    </lineage>
</organism>
<feature type="transmembrane region" description="Helical" evidence="1">
    <location>
        <begin position="189"/>
        <end position="208"/>
    </location>
</feature>
<feature type="transmembrane region" description="Helical" evidence="1">
    <location>
        <begin position="228"/>
        <end position="249"/>
    </location>
</feature>
<dbReference type="AlphaFoldDB" id="A0A4Y7T9H6"/>
<sequence>MARPMYPDVVEDIRQQLNTNYMGFASFTMLVWDHVDTFADEVEVIWFGQKKGPIGWLFLVNRYLTPLGFMVNIFAYHSPVWTPEVCDHFVRFEGSMTVIGINIVGEHSKPFVASRLNIIAIMMYLRINALYHGNYWVLGSVFLLLAVQLGMNTWLMTRAQRVHHNPDSGVHACTMIFDPELSAIASSSAWLPLLYDTVVLGLTVFRTLPTLRKQTCSYIMKRLFQDGLVYYSAIFAVTLVLTLMIASAPEGLKNITAQLELLLTVAMMSRITINLKKSVYKVNEISHIRPELPSIFSQKSADLKVDCARVKAPGLVDSHPKRAAVGHGDMVQASRFAGEGECDDGKLG</sequence>
<evidence type="ECO:0000313" key="4">
    <source>
        <dbReference type="Proteomes" id="UP000298030"/>
    </source>
</evidence>
<keyword evidence="4" id="KW-1185">Reference proteome</keyword>
<dbReference type="OrthoDB" id="3354157at2759"/>
<dbReference type="EMBL" id="QPFP01000022">
    <property type="protein sequence ID" value="TEB30614.1"/>
    <property type="molecule type" value="Genomic_DNA"/>
</dbReference>
<proteinExistence type="predicted"/>
<gene>
    <name evidence="3" type="ORF">FA13DRAFT_1664272</name>
</gene>
<evidence type="ECO:0000259" key="2">
    <source>
        <dbReference type="Pfam" id="PF20151"/>
    </source>
</evidence>
<comment type="caution">
    <text evidence="3">The sequence shown here is derived from an EMBL/GenBank/DDBJ whole genome shotgun (WGS) entry which is preliminary data.</text>
</comment>
<keyword evidence="1" id="KW-1133">Transmembrane helix</keyword>
<protein>
    <recommendedName>
        <fullName evidence="2">DUF6533 domain-containing protein</fullName>
    </recommendedName>
</protein>